<dbReference type="KEGG" id="fpla:A4U99_04850"/>
<accession>A0AAX1KLR4</accession>
<dbReference type="InterPro" id="IPR027417">
    <property type="entry name" value="P-loop_NTPase"/>
</dbReference>
<keyword evidence="2" id="KW-0067">ATP-binding</keyword>
<evidence type="ECO:0000313" key="3">
    <source>
        <dbReference type="Proteomes" id="UP000595792"/>
    </source>
</evidence>
<evidence type="ECO:0000256" key="1">
    <source>
        <dbReference type="SAM" id="MobiDB-lite"/>
    </source>
</evidence>
<proteinExistence type="predicted"/>
<feature type="region of interest" description="Disordered" evidence="1">
    <location>
        <begin position="247"/>
        <end position="284"/>
    </location>
</feature>
<dbReference type="Proteomes" id="UP000595792">
    <property type="component" value="Chromosome"/>
</dbReference>
<protein>
    <submittedName>
        <fullName evidence="2">ATP-binding protein</fullName>
    </submittedName>
</protein>
<evidence type="ECO:0000313" key="2">
    <source>
        <dbReference type="EMBL" id="QQR06864.1"/>
    </source>
</evidence>
<dbReference type="GO" id="GO:0005524">
    <property type="term" value="F:ATP binding"/>
    <property type="evidence" value="ECO:0007669"/>
    <property type="project" value="UniProtKB-KW"/>
</dbReference>
<dbReference type="EMBL" id="CP065315">
    <property type="protein sequence ID" value="QQR06864.1"/>
    <property type="molecule type" value="Genomic_DNA"/>
</dbReference>
<sequence>MRQLKIIPGKLGGAMKVVIYGPEGIGKSTLAAKFPRPLFIDTEGSTRHMDVQRTERPTSWAMLLELVRCIKADPGLCSTLVIDTADWAEQLCITSICDSKHISGIEDMGYGKGYVYVAEEFGRLLNLLEEAVDNGIHVVLTAHAMMRKFEQPDEMGAYDRWELKLQKKTAALVKEWADLLLFANYKTLSVAVDDKRKKFKPQGGRRVMFTTHHPCWDAKNRLGLPEELPLEFTPLAPYFDAAAVSAPTTAPAPAPAPPAEAAPNPADTSPPAPEQPAPQTDNAQGLKAKTSTLKALQDLMAQGGVLDYEVKAAVAAKGYFPEDMPIEDYPDDFIKGVLIGAWRQVHEWIEKNRAPLPF</sequence>
<dbReference type="Pfam" id="PF13479">
    <property type="entry name" value="AAA_24"/>
    <property type="match status" value="1"/>
</dbReference>
<dbReference type="AlphaFoldDB" id="A0AAX1KLR4"/>
<organism evidence="2 3">
    <name type="scientific">Flavonifractor plautii</name>
    <name type="common">Fusobacterium plautii</name>
    <dbReference type="NCBI Taxonomy" id="292800"/>
    <lineage>
        <taxon>Bacteria</taxon>
        <taxon>Bacillati</taxon>
        <taxon>Bacillota</taxon>
        <taxon>Clostridia</taxon>
        <taxon>Eubacteriales</taxon>
        <taxon>Oscillospiraceae</taxon>
        <taxon>Flavonifractor</taxon>
    </lineage>
</organism>
<dbReference type="SUPFAM" id="SSF52540">
    <property type="entry name" value="P-loop containing nucleoside triphosphate hydrolases"/>
    <property type="match status" value="1"/>
</dbReference>
<dbReference type="RefSeq" id="WP_065534234.1">
    <property type="nucleotide sequence ID" value="NZ_CP015406.2"/>
</dbReference>
<feature type="compositionally biased region" description="Pro residues" evidence="1">
    <location>
        <begin position="250"/>
        <end position="260"/>
    </location>
</feature>
<reference evidence="2 3" key="1">
    <citation type="submission" date="2020-11" db="EMBL/GenBank/DDBJ databases">
        <title>Closed and high quality bacterial genomes of the OMM12 community.</title>
        <authorList>
            <person name="Marbouty M."/>
            <person name="Lamy-Besnier Q."/>
            <person name="Debarbieux L."/>
            <person name="Koszul R."/>
        </authorList>
    </citation>
    <scope>NUCLEOTIDE SEQUENCE [LARGE SCALE GENOMIC DNA]</scope>
    <source>
        <strain evidence="2 3">YL31</strain>
    </source>
</reference>
<name>A0AAX1KLR4_FLAPL</name>
<gene>
    <name evidence="2" type="ORF">I5Q84_05100</name>
</gene>
<keyword evidence="2" id="KW-0547">Nucleotide-binding</keyword>